<comment type="subcellular location">
    <subcellularLocation>
        <location evidence="1 4">Bacterial flagellum basal body</location>
    </subcellularLocation>
</comment>
<evidence type="ECO:0000259" key="6">
    <source>
        <dbReference type="Pfam" id="PF22692"/>
    </source>
</evidence>
<dbReference type="InterPro" id="IPR037925">
    <property type="entry name" value="FlgE/F/G-like"/>
</dbReference>
<dbReference type="Pfam" id="PF06429">
    <property type="entry name" value="Flg_bbr_C"/>
    <property type="match status" value="1"/>
</dbReference>
<evidence type="ECO:0000313" key="8">
    <source>
        <dbReference type="Proteomes" id="UP000317093"/>
    </source>
</evidence>
<dbReference type="KEGG" id="knv:Pan216_29170"/>
<name>A0A518B4Z6_9BACT</name>
<accession>A0A518B4Z6</accession>
<keyword evidence="7" id="KW-0282">Flagellum</keyword>
<reference evidence="7 8" key="1">
    <citation type="submission" date="2019-02" db="EMBL/GenBank/DDBJ databases">
        <title>Deep-cultivation of Planctomycetes and their phenomic and genomic characterization uncovers novel biology.</title>
        <authorList>
            <person name="Wiegand S."/>
            <person name="Jogler M."/>
            <person name="Boedeker C."/>
            <person name="Pinto D."/>
            <person name="Vollmers J."/>
            <person name="Rivas-Marin E."/>
            <person name="Kohn T."/>
            <person name="Peeters S.H."/>
            <person name="Heuer A."/>
            <person name="Rast P."/>
            <person name="Oberbeckmann S."/>
            <person name="Bunk B."/>
            <person name="Jeske O."/>
            <person name="Meyerdierks A."/>
            <person name="Storesund J.E."/>
            <person name="Kallscheuer N."/>
            <person name="Luecker S."/>
            <person name="Lage O.M."/>
            <person name="Pohl T."/>
            <person name="Merkel B.J."/>
            <person name="Hornburger P."/>
            <person name="Mueller R.-W."/>
            <person name="Bruemmer F."/>
            <person name="Labrenz M."/>
            <person name="Spormann A.M."/>
            <person name="Op den Camp H."/>
            <person name="Overmann J."/>
            <person name="Amann R."/>
            <person name="Jetten M.S.M."/>
            <person name="Mascher T."/>
            <person name="Medema M.H."/>
            <person name="Devos D.P."/>
            <person name="Kaster A.-K."/>
            <person name="Ovreas L."/>
            <person name="Rohde M."/>
            <person name="Galperin M.Y."/>
            <person name="Jogler C."/>
        </authorList>
    </citation>
    <scope>NUCLEOTIDE SEQUENCE [LARGE SCALE GENOMIC DNA]</scope>
    <source>
        <strain evidence="7 8">Pan216</strain>
    </source>
</reference>
<comment type="similarity">
    <text evidence="2 4">Belongs to the flagella basal body rod proteins family.</text>
</comment>
<dbReference type="Pfam" id="PF22692">
    <property type="entry name" value="LlgE_F_G_D1"/>
    <property type="match status" value="1"/>
</dbReference>
<keyword evidence="7" id="KW-0966">Cell projection</keyword>
<keyword evidence="7" id="KW-0969">Cilium</keyword>
<dbReference type="AlphaFoldDB" id="A0A518B4Z6"/>
<dbReference type="InterPro" id="IPR019776">
    <property type="entry name" value="Flagellar_basal_body_rod_CS"/>
</dbReference>
<evidence type="ECO:0000256" key="4">
    <source>
        <dbReference type="RuleBase" id="RU362116"/>
    </source>
</evidence>
<gene>
    <name evidence="7" type="primary">flgG_4</name>
    <name evidence="7" type="ORF">Pan216_29170</name>
</gene>
<dbReference type="PROSITE" id="PS00588">
    <property type="entry name" value="FLAGELLA_BB_ROD"/>
    <property type="match status" value="1"/>
</dbReference>
<evidence type="ECO:0000259" key="5">
    <source>
        <dbReference type="Pfam" id="PF06429"/>
    </source>
</evidence>
<dbReference type="InterPro" id="IPR020013">
    <property type="entry name" value="Flagellar_FlgE/F/G"/>
</dbReference>
<dbReference type="InterPro" id="IPR010930">
    <property type="entry name" value="Flg_bb/hook_C_dom"/>
</dbReference>
<feature type="domain" description="Flagellar hook protein FlgE/F/G-like D1" evidence="6">
    <location>
        <begin position="107"/>
        <end position="168"/>
    </location>
</feature>
<dbReference type="OrthoDB" id="9804559at2"/>
<feature type="domain" description="Flagellar basal-body/hook protein C-terminal" evidence="5">
    <location>
        <begin position="227"/>
        <end position="269"/>
    </location>
</feature>
<dbReference type="GO" id="GO:0009425">
    <property type="term" value="C:bacterial-type flagellum basal body"/>
    <property type="evidence" value="ECO:0007669"/>
    <property type="project" value="UniProtKB-SubCell"/>
</dbReference>
<sequence length="273" mass="29153">MSFDALQTSATGMLGATTKVSVVGNNIANVNSTAFKSGRVDFADLFYDLILSPGIGLNPQTESPLGKEFGDGVQVVSVTTNYNQGPPIQGLPLDLYINSPQSDFPAFFRVTDPDGNILYTRNGAFEPKAAGAQGQLRLEINNVSYPIDPPITLTGDPGGASVSRDGFVFEGNNPDPIGRIELSRFQNPDGLVQLGQTFYVPSGSSGDPIDGFPLEGDFIDTEILDNTLEGSNVNLTIELVDLIQASQMFQSSAQAFQTANEELTTTLDLFQQT</sequence>
<proteinExistence type="inferred from homology"/>
<dbReference type="PANTHER" id="PTHR30435:SF19">
    <property type="entry name" value="FLAGELLAR BASAL-BODY ROD PROTEIN FLGG"/>
    <property type="match status" value="1"/>
</dbReference>
<protein>
    <submittedName>
        <fullName evidence="7">Flagellar basal-body rod protein FlgG</fullName>
    </submittedName>
</protein>
<evidence type="ECO:0000256" key="2">
    <source>
        <dbReference type="ARBA" id="ARBA00009677"/>
    </source>
</evidence>
<dbReference type="GO" id="GO:0071978">
    <property type="term" value="P:bacterial-type flagellum-dependent swarming motility"/>
    <property type="evidence" value="ECO:0007669"/>
    <property type="project" value="TreeGrafter"/>
</dbReference>
<organism evidence="7 8">
    <name type="scientific">Kolteria novifilia</name>
    <dbReference type="NCBI Taxonomy" id="2527975"/>
    <lineage>
        <taxon>Bacteria</taxon>
        <taxon>Pseudomonadati</taxon>
        <taxon>Planctomycetota</taxon>
        <taxon>Planctomycetia</taxon>
        <taxon>Kolteriales</taxon>
        <taxon>Kolteriaceae</taxon>
        <taxon>Kolteria</taxon>
    </lineage>
</organism>
<dbReference type="EMBL" id="CP036279">
    <property type="protein sequence ID" value="QDU62051.1"/>
    <property type="molecule type" value="Genomic_DNA"/>
</dbReference>
<dbReference type="Proteomes" id="UP000317093">
    <property type="component" value="Chromosome"/>
</dbReference>
<dbReference type="PANTHER" id="PTHR30435">
    <property type="entry name" value="FLAGELLAR PROTEIN"/>
    <property type="match status" value="1"/>
</dbReference>
<keyword evidence="3 4" id="KW-0975">Bacterial flagellum</keyword>
<evidence type="ECO:0000313" key="7">
    <source>
        <dbReference type="EMBL" id="QDU62051.1"/>
    </source>
</evidence>
<keyword evidence="8" id="KW-1185">Reference proteome</keyword>
<dbReference type="RefSeq" id="WP_145258559.1">
    <property type="nucleotide sequence ID" value="NZ_CP036279.1"/>
</dbReference>
<dbReference type="SUPFAM" id="SSF117143">
    <property type="entry name" value="Flagellar hook protein flgE"/>
    <property type="match status" value="1"/>
</dbReference>
<dbReference type="NCBIfam" id="TIGR03506">
    <property type="entry name" value="FlgEFG_subfam"/>
    <property type="match status" value="1"/>
</dbReference>
<evidence type="ECO:0000256" key="1">
    <source>
        <dbReference type="ARBA" id="ARBA00004117"/>
    </source>
</evidence>
<dbReference type="InterPro" id="IPR053967">
    <property type="entry name" value="LlgE_F_G-like_D1"/>
</dbReference>
<evidence type="ECO:0000256" key="3">
    <source>
        <dbReference type="ARBA" id="ARBA00023143"/>
    </source>
</evidence>